<dbReference type="EMBL" id="CDMZ01005422">
    <property type="protein sequence ID" value="CEM52904.1"/>
    <property type="molecule type" value="Genomic_DNA"/>
</dbReference>
<evidence type="ECO:0000256" key="1">
    <source>
        <dbReference type="SAM" id="Phobius"/>
    </source>
</evidence>
<feature type="transmembrane region" description="Helical" evidence="1">
    <location>
        <begin position="106"/>
        <end position="125"/>
    </location>
</feature>
<feature type="transmembrane region" description="Helical" evidence="1">
    <location>
        <begin position="190"/>
        <end position="210"/>
    </location>
</feature>
<feature type="transmembrane region" description="Helical" evidence="1">
    <location>
        <begin position="60"/>
        <end position="80"/>
    </location>
</feature>
<evidence type="ECO:0000313" key="2">
    <source>
        <dbReference type="EMBL" id="CEM52904.1"/>
    </source>
</evidence>
<reference evidence="2" key="1">
    <citation type="submission" date="2014-11" db="EMBL/GenBank/DDBJ databases">
        <authorList>
            <person name="Otto D Thomas"/>
            <person name="Naeem Raeece"/>
        </authorList>
    </citation>
    <scope>NUCLEOTIDE SEQUENCE</scope>
</reference>
<proteinExistence type="predicted"/>
<protein>
    <submittedName>
        <fullName evidence="2">Uncharacterized protein</fullName>
    </submittedName>
</protein>
<accession>A0A0G4I742</accession>
<organism evidence="2">
    <name type="scientific">Chromera velia CCMP2878</name>
    <dbReference type="NCBI Taxonomy" id="1169474"/>
    <lineage>
        <taxon>Eukaryota</taxon>
        <taxon>Sar</taxon>
        <taxon>Alveolata</taxon>
        <taxon>Colpodellida</taxon>
        <taxon>Chromeraceae</taxon>
        <taxon>Chromera</taxon>
    </lineage>
</organism>
<keyword evidence="1" id="KW-0812">Transmembrane</keyword>
<gene>
    <name evidence="2" type="ORF">Cvel_11591</name>
</gene>
<feature type="transmembrane region" description="Helical" evidence="1">
    <location>
        <begin position="222"/>
        <end position="241"/>
    </location>
</feature>
<dbReference type="AlphaFoldDB" id="A0A0G4I742"/>
<feature type="transmembrane region" description="Helical" evidence="1">
    <location>
        <begin position="161"/>
        <end position="183"/>
    </location>
</feature>
<keyword evidence="1" id="KW-1133">Transmembrane helix</keyword>
<feature type="transmembrane region" description="Helical" evidence="1">
    <location>
        <begin position="132"/>
        <end position="149"/>
    </location>
</feature>
<keyword evidence="1" id="KW-0472">Membrane</keyword>
<sequence>MGGTLSRYDTMGGLAGGLWAEKGTTAGEGRETNFLDHDTYFLDQDAENDFIYNHQGKRRVGLLLAASVCFAFDILDFGAMEVIGGNQTDPQSEAGGLEGMNLLRKIGTMTANAFLLCIALWYPFAPVHFEKLVAGGILLYVFSMSILREGVTTKFASPEDIILVEAILVALNTMFVVMILIVLPLRRPTMCTVIGGACVIQVATVVSLVVMNRPDMRTAVTASFGIWVTGTVLVTVGFGLAREEVG</sequence>
<dbReference type="PhylomeDB" id="A0A0G4I742"/>
<dbReference type="VEuPathDB" id="CryptoDB:Cvel_11591"/>
<name>A0A0G4I742_9ALVE</name>